<dbReference type="AlphaFoldDB" id="A0A517W662"/>
<dbReference type="RefSeq" id="WP_145036066.1">
    <property type="nucleotide sequence ID" value="NZ_CP036347.1"/>
</dbReference>
<evidence type="ECO:0008006" key="3">
    <source>
        <dbReference type="Google" id="ProtNLM"/>
    </source>
</evidence>
<accession>A0A517W662</accession>
<protein>
    <recommendedName>
        <fullName evidence="3">DUF1963 domain-containing protein</fullName>
    </recommendedName>
</protein>
<organism evidence="1 2">
    <name type="scientific">Gimesia chilikensis</name>
    <dbReference type="NCBI Taxonomy" id="2605989"/>
    <lineage>
        <taxon>Bacteria</taxon>
        <taxon>Pseudomonadati</taxon>
        <taxon>Planctomycetota</taxon>
        <taxon>Planctomycetia</taxon>
        <taxon>Planctomycetales</taxon>
        <taxon>Planctomycetaceae</taxon>
        <taxon>Gimesia</taxon>
    </lineage>
</organism>
<reference evidence="1 2" key="1">
    <citation type="submission" date="2019-02" db="EMBL/GenBank/DDBJ databases">
        <title>Deep-cultivation of Planctomycetes and their phenomic and genomic characterization uncovers novel biology.</title>
        <authorList>
            <person name="Wiegand S."/>
            <person name="Jogler M."/>
            <person name="Boedeker C."/>
            <person name="Pinto D."/>
            <person name="Vollmers J."/>
            <person name="Rivas-Marin E."/>
            <person name="Kohn T."/>
            <person name="Peeters S.H."/>
            <person name="Heuer A."/>
            <person name="Rast P."/>
            <person name="Oberbeckmann S."/>
            <person name="Bunk B."/>
            <person name="Jeske O."/>
            <person name="Meyerdierks A."/>
            <person name="Storesund J.E."/>
            <person name="Kallscheuer N."/>
            <person name="Luecker S."/>
            <person name="Lage O.M."/>
            <person name="Pohl T."/>
            <person name="Merkel B.J."/>
            <person name="Hornburger P."/>
            <person name="Mueller R.-W."/>
            <person name="Bruemmer F."/>
            <person name="Labrenz M."/>
            <person name="Spormann A.M."/>
            <person name="Op den Camp H."/>
            <person name="Overmann J."/>
            <person name="Amann R."/>
            <person name="Jetten M.S.M."/>
            <person name="Mascher T."/>
            <person name="Medema M.H."/>
            <person name="Devos D.P."/>
            <person name="Kaster A.-K."/>
            <person name="Ovreas L."/>
            <person name="Rohde M."/>
            <person name="Galperin M.Y."/>
            <person name="Jogler C."/>
        </authorList>
    </citation>
    <scope>NUCLEOTIDE SEQUENCE [LARGE SCALE GENOMIC DNA]</scope>
    <source>
        <strain evidence="1 2">V6</strain>
    </source>
</reference>
<proteinExistence type="predicted"/>
<gene>
    <name evidence="1" type="ORF">V6x_04050</name>
</gene>
<evidence type="ECO:0000313" key="2">
    <source>
        <dbReference type="Proteomes" id="UP000320722"/>
    </source>
</evidence>
<dbReference type="EMBL" id="CP036347">
    <property type="protein sequence ID" value="QDU00729.1"/>
    <property type="molecule type" value="Genomic_DNA"/>
</dbReference>
<sequence>MAKSYLMQFVTDLKGRMDRIGGLPSHLPDSFPAGPNGEELAFVAQFECIAPRLEIPGIKFIQVYQDPVGEPWPYAVTLGHDARENIEQAGLRHPDLSRLEIVWHEYEEPVEPFDWDGVEALSETEEGILQSAKAGGLCYLDSTLNSDEQFLLQIPEGDLSPDNRIFGGLTLLVVLNSNGEVEALFG</sequence>
<dbReference type="Proteomes" id="UP000320722">
    <property type="component" value="Chromosome"/>
</dbReference>
<evidence type="ECO:0000313" key="1">
    <source>
        <dbReference type="EMBL" id="QDU00729.1"/>
    </source>
</evidence>
<name>A0A517W662_9PLAN</name>